<proteinExistence type="predicted"/>
<reference evidence="1 2" key="1">
    <citation type="submission" date="2024-03" db="EMBL/GenBank/DDBJ databases">
        <title>The Acrasis kona genome and developmental transcriptomes reveal deep origins of eukaryotic multicellular pathways.</title>
        <authorList>
            <person name="Sheikh S."/>
            <person name="Fu C.-J."/>
            <person name="Brown M.W."/>
            <person name="Baldauf S.L."/>
        </authorList>
    </citation>
    <scope>NUCLEOTIDE SEQUENCE [LARGE SCALE GENOMIC DNA]</scope>
    <source>
        <strain evidence="1 2">ATCC MYA-3509</strain>
    </source>
</reference>
<evidence type="ECO:0000313" key="1">
    <source>
        <dbReference type="EMBL" id="KAL0478912.1"/>
    </source>
</evidence>
<organism evidence="1 2">
    <name type="scientific">Acrasis kona</name>
    <dbReference type="NCBI Taxonomy" id="1008807"/>
    <lineage>
        <taxon>Eukaryota</taxon>
        <taxon>Discoba</taxon>
        <taxon>Heterolobosea</taxon>
        <taxon>Tetramitia</taxon>
        <taxon>Eutetramitia</taxon>
        <taxon>Acrasidae</taxon>
        <taxon>Acrasis</taxon>
    </lineage>
</organism>
<protein>
    <submittedName>
        <fullName evidence="1">Uncharacterized protein</fullName>
    </submittedName>
</protein>
<name>A0AAW2YRX7_9EUKA</name>
<comment type="caution">
    <text evidence="1">The sequence shown here is derived from an EMBL/GenBank/DDBJ whole genome shotgun (WGS) entry which is preliminary data.</text>
</comment>
<gene>
    <name evidence="1" type="ORF">AKO1_007834</name>
</gene>
<dbReference type="Gene3D" id="3.30.450.40">
    <property type="match status" value="1"/>
</dbReference>
<sequence length="190" mass="21620">MCIPVVNRVLRSRKALSISNANELREYHNVPYVQQKGIKSILCSPIMVTPDGHHLFPANLNAMHGATPVMATTASARRESRAHVQPFQQAVLMGVIYLENNTQQGIFSESNHSAILRTIIDVSVENAKSFCSLNASYARFLPKQFLKLLGRRTVTHVVSGDYHRKNNGRVIHRHEKFLLHYRKHERSKEI</sequence>
<dbReference type="Proteomes" id="UP001431209">
    <property type="component" value="Unassembled WGS sequence"/>
</dbReference>
<accession>A0AAW2YRX7</accession>
<dbReference type="EMBL" id="JAOPGA020000481">
    <property type="protein sequence ID" value="KAL0478912.1"/>
    <property type="molecule type" value="Genomic_DNA"/>
</dbReference>
<dbReference type="AlphaFoldDB" id="A0AAW2YRX7"/>
<dbReference type="InterPro" id="IPR029016">
    <property type="entry name" value="GAF-like_dom_sf"/>
</dbReference>
<evidence type="ECO:0000313" key="2">
    <source>
        <dbReference type="Proteomes" id="UP001431209"/>
    </source>
</evidence>
<keyword evidence="2" id="KW-1185">Reference proteome</keyword>